<dbReference type="Proteomes" id="UP001247620">
    <property type="component" value="Unassembled WGS sequence"/>
</dbReference>
<sequence>MSYVRGIDENSPVLIPAELKPFVGYSTLVASVRAEKKSELNLSFQGYITKAVCEPLIIRLKTYDPDRYQTVWGWYGHDCNFLIPSHRQFCLIIFVAMDKWKKSSLQFYLYNLKEDKLYNWIYFELFPYKEIADYDLIVKIFSPISQLDSMDYISNPSCNFDDDDFWNNFVFKRADDKYLYLSEITRLHS</sequence>
<name>A0ABU1T830_9SPHI</name>
<evidence type="ECO:0000313" key="2">
    <source>
        <dbReference type="Proteomes" id="UP001247620"/>
    </source>
</evidence>
<organism evidence="1 2">
    <name type="scientific">Mucilaginibacter pocheonensis</name>
    <dbReference type="NCBI Taxonomy" id="398050"/>
    <lineage>
        <taxon>Bacteria</taxon>
        <taxon>Pseudomonadati</taxon>
        <taxon>Bacteroidota</taxon>
        <taxon>Sphingobacteriia</taxon>
        <taxon>Sphingobacteriales</taxon>
        <taxon>Sphingobacteriaceae</taxon>
        <taxon>Mucilaginibacter</taxon>
    </lineage>
</organism>
<dbReference type="RefSeq" id="WP_310093429.1">
    <property type="nucleotide sequence ID" value="NZ_JAVDUU010000001.1"/>
</dbReference>
<proteinExistence type="predicted"/>
<evidence type="ECO:0008006" key="3">
    <source>
        <dbReference type="Google" id="ProtNLM"/>
    </source>
</evidence>
<accession>A0ABU1T830</accession>
<dbReference type="EMBL" id="JAVDUU010000001">
    <property type="protein sequence ID" value="MDR6941560.1"/>
    <property type="molecule type" value="Genomic_DNA"/>
</dbReference>
<evidence type="ECO:0000313" key="1">
    <source>
        <dbReference type="EMBL" id="MDR6941560.1"/>
    </source>
</evidence>
<gene>
    <name evidence="1" type="ORF">J2W55_001388</name>
</gene>
<protein>
    <recommendedName>
        <fullName evidence="3">Immunity protein 26</fullName>
    </recommendedName>
</protein>
<comment type="caution">
    <text evidence="1">The sequence shown here is derived from an EMBL/GenBank/DDBJ whole genome shotgun (WGS) entry which is preliminary data.</text>
</comment>
<reference evidence="1 2" key="1">
    <citation type="submission" date="2023-07" db="EMBL/GenBank/DDBJ databases">
        <title>Sorghum-associated microbial communities from plants grown in Nebraska, USA.</title>
        <authorList>
            <person name="Schachtman D."/>
        </authorList>
    </citation>
    <scope>NUCLEOTIDE SEQUENCE [LARGE SCALE GENOMIC DNA]</scope>
    <source>
        <strain evidence="1 2">3262</strain>
    </source>
</reference>
<keyword evidence="2" id="KW-1185">Reference proteome</keyword>